<dbReference type="FunFam" id="3.40.30.10:FF:000026">
    <property type="entry name" value="Glutaredoxin 2"/>
    <property type="match status" value="1"/>
</dbReference>
<evidence type="ECO:0000313" key="6">
    <source>
        <dbReference type="EMBL" id="KAJ0409223.1"/>
    </source>
</evidence>
<evidence type="ECO:0000259" key="5">
    <source>
        <dbReference type="Pfam" id="PF00462"/>
    </source>
</evidence>
<evidence type="ECO:0000313" key="7">
    <source>
        <dbReference type="Proteomes" id="UP001209570"/>
    </source>
</evidence>
<evidence type="ECO:0000256" key="1">
    <source>
        <dbReference type="ARBA" id="ARBA00022448"/>
    </source>
</evidence>
<evidence type="ECO:0000256" key="4">
    <source>
        <dbReference type="ARBA" id="ARBA00023284"/>
    </source>
</evidence>
<dbReference type="InterPro" id="IPR036249">
    <property type="entry name" value="Thioredoxin-like_sf"/>
</dbReference>
<accession>A0AAD5M978</accession>
<dbReference type="CDD" id="cd03419">
    <property type="entry name" value="GRX_GRXh_1_2_like"/>
    <property type="match status" value="1"/>
</dbReference>
<keyword evidence="4" id="KW-0676">Redox-active center</keyword>
<organism evidence="6 7">
    <name type="scientific">Pythium insidiosum</name>
    <name type="common">Pythiosis disease agent</name>
    <dbReference type="NCBI Taxonomy" id="114742"/>
    <lineage>
        <taxon>Eukaryota</taxon>
        <taxon>Sar</taxon>
        <taxon>Stramenopiles</taxon>
        <taxon>Oomycota</taxon>
        <taxon>Peronosporomycetes</taxon>
        <taxon>Pythiales</taxon>
        <taxon>Pythiaceae</taxon>
        <taxon>Pythium</taxon>
    </lineage>
</organism>
<dbReference type="InterPro" id="IPR011899">
    <property type="entry name" value="Glutaredoxin_euk/vir"/>
</dbReference>
<dbReference type="Pfam" id="PF00462">
    <property type="entry name" value="Glutaredoxin"/>
    <property type="match status" value="1"/>
</dbReference>
<dbReference type="Proteomes" id="UP001209570">
    <property type="component" value="Unassembled WGS sequence"/>
</dbReference>
<comment type="caution">
    <text evidence="6">The sequence shown here is derived from an EMBL/GenBank/DDBJ whole genome shotgun (WGS) entry which is preliminary data.</text>
</comment>
<gene>
    <name evidence="6" type="ORF">P43SY_006720</name>
</gene>
<dbReference type="PRINTS" id="PR00160">
    <property type="entry name" value="GLUTAREDOXIN"/>
</dbReference>
<dbReference type="AlphaFoldDB" id="A0AAD5M978"/>
<dbReference type="InterPro" id="IPR014025">
    <property type="entry name" value="Glutaredoxin_subgr"/>
</dbReference>
<dbReference type="GO" id="GO:0005737">
    <property type="term" value="C:cytoplasm"/>
    <property type="evidence" value="ECO:0007669"/>
    <property type="project" value="TreeGrafter"/>
</dbReference>
<dbReference type="EMBL" id="JAKCXM010000005">
    <property type="protein sequence ID" value="KAJ0409223.1"/>
    <property type="molecule type" value="Genomic_DNA"/>
</dbReference>
<dbReference type="InterPro" id="IPR002109">
    <property type="entry name" value="Glutaredoxin"/>
</dbReference>
<feature type="domain" description="Glutaredoxin" evidence="5">
    <location>
        <begin position="26"/>
        <end position="91"/>
    </location>
</feature>
<keyword evidence="3" id="KW-1015">Disulfide bond</keyword>
<keyword evidence="2" id="KW-0249">Electron transport</keyword>
<evidence type="ECO:0000256" key="3">
    <source>
        <dbReference type="ARBA" id="ARBA00023157"/>
    </source>
</evidence>
<dbReference type="PROSITE" id="PS00195">
    <property type="entry name" value="GLUTAREDOXIN_1"/>
    <property type="match status" value="1"/>
</dbReference>
<dbReference type="GO" id="GO:0015038">
    <property type="term" value="F:glutathione disulfide oxidoreductase activity"/>
    <property type="evidence" value="ECO:0007669"/>
    <property type="project" value="TreeGrafter"/>
</dbReference>
<dbReference type="PANTHER" id="PTHR45694:SF5">
    <property type="entry name" value="GLUTAREDOXIN 2"/>
    <property type="match status" value="1"/>
</dbReference>
<dbReference type="InterPro" id="IPR011767">
    <property type="entry name" value="GLR_AS"/>
</dbReference>
<reference evidence="6" key="1">
    <citation type="submission" date="2021-12" db="EMBL/GenBank/DDBJ databases">
        <title>Prjna785345.</title>
        <authorList>
            <person name="Rujirawat T."/>
            <person name="Krajaejun T."/>
        </authorList>
    </citation>
    <scope>NUCLEOTIDE SEQUENCE</scope>
    <source>
        <strain evidence="6">Pi057C3</strain>
    </source>
</reference>
<evidence type="ECO:0000256" key="2">
    <source>
        <dbReference type="ARBA" id="ARBA00022982"/>
    </source>
</evidence>
<proteinExistence type="predicted"/>
<dbReference type="PROSITE" id="PS51354">
    <property type="entry name" value="GLUTAREDOXIN_2"/>
    <property type="match status" value="1"/>
</dbReference>
<dbReference type="GO" id="GO:0034599">
    <property type="term" value="P:cellular response to oxidative stress"/>
    <property type="evidence" value="ECO:0007669"/>
    <property type="project" value="TreeGrafter"/>
</dbReference>
<sequence length="117" mass="12547">MGASSSTENEAAAIEFIQTTLAKHPVTIFSKTYCPYCDMAKDVMKQTGAPFHVVELDTKKDVPSGADIQNALATLTGRRTVPNVFLNKESIGGGTDVQALFHSGKLMEMLRASGVLK</sequence>
<name>A0AAD5M978_PYTIN</name>
<dbReference type="PANTHER" id="PTHR45694">
    <property type="entry name" value="GLUTAREDOXIN 2"/>
    <property type="match status" value="1"/>
</dbReference>
<dbReference type="Gene3D" id="3.40.30.10">
    <property type="entry name" value="Glutaredoxin"/>
    <property type="match status" value="1"/>
</dbReference>
<dbReference type="NCBIfam" id="TIGR02180">
    <property type="entry name" value="GRX_euk"/>
    <property type="match status" value="1"/>
</dbReference>
<dbReference type="SUPFAM" id="SSF52833">
    <property type="entry name" value="Thioredoxin-like"/>
    <property type="match status" value="1"/>
</dbReference>
<keyword evidence="1" id="KW-0813">Transport</keyword>
<protein>
    <recommendedName>
        <fullName evidence="5">Glutaredoxin domain-containing protein</fullName>
    </recommendedName>
</protein>
<keyword evidence="7" id="KW-1185">Reference proteome</keyword>